<sequence length="203" mass="23720">MASLLSLPPEIQRQIFGYLLVPGCIEFGKANQKCNAIITYTIWDQMEPAEGPQRWRLLDFSSRYAWYRRLSALLTKFGANSQYLQWQLQRRVRAGTGPHTPIIYDLRGVPFRSRAISIARDQATCPCGHCEQREAYGLTNTWPRESYIQGGWRRAVRIDDFLAPLLVCRQLYRAHRSMIFSENIFSFQDPCDLAEFLLRLRPW</sequence>
<dbReference type="Proteomes" id="UP001296104">
    <property type="component" value="Unassembled WGS sequence"/>
</dbReference>
<comment type="caution">
    <text evidence="2">The sequence shown here is derived from an EMBL/GenBank/DDBJ whole genome shotgun (WGS) entry which is preliminary data.</text>
</comment>
<gene>
    <name evidence="2" type="ORF">LECACI_7A003657</name>
</gene>
<dbReference type="PROSITE" id="PS50181">
    <property type="entry name" value="FBOX"/>
    <property type="match status" value="1"/>
</dbReference>
<protein>
    <submittedName>
        <fullName evidence="2">Unnamed protein product</fullName>
    </submittedName>
</protein>
<organism evidence="2 3">
    <name type="scientific">Lecanosticta acicola</name>
    <dbReference type="NCBI Taxonomy" id="111012"/>
    <lineage>
        <taxon>Eukaryota</taxon>
        <taxon>Fungi</taxon>
        <taxon>Dikarya</taxon>
        <taxon>Ascomycota</taxon>
        <taxon>Pezizomycotina</taxon>
        <taxon>Dothideomycetes</taxon>
        <taxon>Dothideomycetidae</taxon>
        <taxon>Mycosphaerellales</taxon>
        <taxon>Mycosphaerellaceae</taxon>
        <taxon>Lecanosticta</taxon>
    </lineage>
</organism>
<evidence type="ECO:0000313" key="3">
    <source>
        <dbReference type="Proteomes" id="UP001296104"/>
    </source>
</evidence>
<proteinExistence type="predicted"/>
<feature type="domain" description="F-box" evidence="1">
    <location>
        <begin position="1"/>
        <end position="46"/>
    </location>
</feature>
<dbReference type="AlphaFoldDB" id="A0AAI8YX83"/>
<accession>A0AAI8YX83</accession>
<dbReference type="EMBL" id="CAVMBE010000018">
    <property type="protein sequence ID" value="CAK3974727.1"/>
    <property type="molecule type" value="Genomic_DNA"/>
</dbReference>
<evidence type="ECO:0000259" key="1">
    <source>
        <dbReference type="PROSITE" id="PS50181"/>
    </source>
</evidence>
<name>A0AAI8YX83_9PEZI</name>
<keyword evidence="3" id="KW-1185">Reference proteome</keyword>
<dbReference type="InterPro" id="IPR001810">
    <property type="entry name" value="F-box_dom"/>
</dbReference>
<reference evidence="2" key="1">
    <citation type="submission" date="2023-11" db="EMBL/GenBank/DDBJ databases">
        <authorList>
            <person name="Alioto T."/>
            <person name="Alioto T."/>
            <person name="Gomez Garrido J."/>
        </authorList>
    </citation>
    <scope>NUCLEOTIDE SEQUENCE</scope>
</reference>
<evidence type="ECO:0000313" key="2">
    <source>
        <dbReference type="EMBL" id="CAK3974727.1"/>
    </source>
</evidence>